<evidence type="ECO:0000313" key="3">
    <source>
        <dbReference type="Proteomes" id="UP001353858"/>
    </source>
</evidence>
<evidence type="ECO:0000313" key="2">
    <source>
        <dbReference type="EMBL" id="KAK4875874.1"/>
    </source>
</evidence>
<accession>A0AAN7P2U3</accession>
<feature type="compositionally biased region" description="Basic and acidic residues" evidence="1">
    <location>
        <begin position="79"/>
        <end position="91"/>
    </location>
</feature>
<organism evidence="2 3">
    <name type="scientific">Aquatica leii</name>
    <dbReference type="NCBI Taxonomy" id="1421715"/>
    <lineage>
        <taxon>Eukaryota</taxon>
        <taxon>Metazoa</taxon>
        <taxon>Ecdysozoa</taxon>
        <taxon>Arthropoda</taxon>
        <taxon>Hexapoda</taxon>
        <taxon>Insecta</taxon>
        <taxon>Pterygota</taxon>
        <taxon>Neoptera</taxon>
        <taxon>Endopterygota</taxon>
        <taxon>Coleoptera</taxon>
        <taxon>Polyphaga</taxon>
        <taxon>Elateriformia</taxon>
        <taxon>Elateroidea</taxon>
        <taxon>Lampyridae</taxon>
        <taxon>Luciolinae</taxon>
        <taxon>Aquatica</taxon>
    </lineage>
</organism>
<reference evidence="3" key="1">
    <citation type="submission" date="2023-01" db="EMBL/GenBank/DDBJ databases">
        <title>Key to firefly adult light organ development and bioluminescence: homeobox transcription factors regulate luciferase expression and transportation to peroxisome.</title>
        <authorList>
            <person name="Fu X."/>
        </authorList>
    </citation>
    <scope>NUCLEOTIDE SEQUENCE [LARGE SCALE GENOMIC DNA]</scope>
</reference>
<dbReference type="EMBL" id="JARPUR010000005">
    <property type="protein sequence ID" value="KAK4875874.1"/>
    <property type="molecule type" value="Genomic_DNA"/>
</dbReference>
<keyword evidence="3" id="KW-1185">Reference proteome</keyword>
<evidence type="ECO:0000256" key="1">
    <source>
        <dbReference type="SAM" id="MobiDB-lite"/>
    </source>
</evidence>
<proteinExistence type="predicted"/>
<name>A0AAN7P2U3_9COLE</name>
<comment type="caution">
    <text evidence="2">The sequence shown here is derived from an EMBL/GenBank/DDBJ whole genome shotgun (WGS) entry which is preliminary data.</text>
</comment>
<dbReference type="AlphaFoldDB" id="A0AAN7P2U3"/>
<gene>
    <name evidence="2" type="ORF">RN001_012296</name>
</gene>
<sequence length="278" mass="30146">MIEENPASPPVSAEYTTNIGRGLKIKTTRMPEPDAFNIQSVLEVELIEEYKMAGSFGIEMATPAVFCLGYQLNTSSTSLDEKVESNEKQMHDASGSLNDSNRELNGNIILLRGSKLTENGHILLRTDNLNYLKNNIVVDDSNGKVGQLLVQQSDLTDGLLLHSVKRLGNGAPIFLLSGNDNGNGHILIQTSPGDDAESVSEIVEDQIPERISLRAVDACPDEETTKSITVPLGSVENAITSLYSEQKFDGKADLEGNKKMREGGRQAREASELVVSSV</sequence>
<feature type="region of interest" description="Disordered" evidence="1">
    <location>
        <begin position="253"/>
        <end position="278"/>
    </location>
</feature>
<feature type="compositionally biased region" description="Basic and acidic residues" evidence="1">
    <location>
        <begin position="253"/>
        <end position="271"/>
    </location>
</feature>
<protein>
    <submittedName>
        <fullName evidence="2">Uncharacterized protein</fullName>
    </submittedName>
</protein>
<feature type="region of interest" description="Disordered" evidence="1">
    <location>
        <begin position="79"/>
        <end position="98"/>
    </location>
</feature>
<dbReference type="Proteomes" id="UP001353858">
    <property type="component" value="Unassembled WGS sequence"/>
</dbReference>